<evidence type="ECO:0000256" key="5">
    <source>
        <dbReference type="ARBA" id="ARBA00023180"/>
    </source>
</evidence>
<feature type="compositionally biased region" description="Polar residues" evidence="7">
    <location>
        <begin position="599"/>
        <end position="611"/>
    </location>
</feature>
<evidence type="ECO:0000313" key="11">
    <source>
        <dbReference type="Proteomes" id="UP000735302"/>
    </source>
</evidence>
<feature type="domain" description="Protein NDNF C-terminal" evidence="9">
    <location>
        <begin position="617"/>
        <end position="758"/>
    </location>
</feature>
<dbReference type="InterPro" id="IPR055271">
    <property type="entry name" value="NDNF_Fn(III)_1"/>
</dbReference>
<comment type="caution">
    <text evidence="10">The sequence shown here is derived from an EMBL/GenBank/DDBJ whole genome shotgun (WGS) entry which is preliminary data.</text>
</comment>
<evidence type="ECO:0000256" key="6">
    <source>
        <dbReference type="ARBA" id="ARBA00024096"/>
    </source>
</evidence>
<keyword evidence="4" id="KW-0677">Repeat</keyword>
<name>A0AAV4DU56_9GAST</name>
<protein>
    <recommendedName>
        <fullName evidence="6">Protein NDNF</fullName>
    </recommendedName>
</protein>
<keyword evidence="3" id="KW-0732">Signal</keyword>
<evidence type="ECO:0000256" key="4">
    <source>
        <dbReference type="ARBA" id="ARBA00022737"/>
    </source>
</evidence>
<dbReference type="AlphaFoldDB" id="A0AAV4DU56"/>
<evidence type="ECO:0000256" key="1">
    <source>
        <dbReference type="ARBA" id="ARBA00004613"/>
    </source>
</evidence>
<evidence type="ECO:0000256" key="2">
    <source>
        <dbReference type="ARBA" id="ARBA00022525"/>
    </source>
</evidence>
<dbReference type="InterPro" id="IPR019326">
    <property type="entry name" value="NDNF"/>
</dbReference>
<dbReference type="InterPro" id="IPR045805">
    <property type="entry name" value="NDNF_C"/>
</dbReference>
<organism evidence="10 11">
    <name type="scientific">Plakobranchus ocellatus</name>
    <dbReference type="NCBI Taxonomy" id="259542"/>
    <lineage>
        <taxon>Eukaryota</taxon>
        <taxon>Metazoa</taxon>
        <taxon>Spiralia</taxon>
        <taxon>Lophotrochozoa</taxon>
        <taxon>Mollusca</taxon>
        <taxon>Gastropoda</taxon>
        <taxon>Heterobranchia</taxon>
        <taxon>Euthyneura</taxon>
        <taxon>Panpulmonata</taxon>
        <taxon>Sacoglossa</taxon>
        <taxon>Placobranchoidea</taxon>
        <taxon>Plakobranchidae</taxon>
        <taxon>Plakobranchus</taxon>
    </lineage>
</organism>
<feature type="region of interest" description="Disordered" evidence="7">
    <location>
        <begin position="594"/>
        <end position="617"/>
    </location>
</feature>
<feature type="domain" description="Neuron-derived neurotrophic factor first Fn(III)" evidence="8">
    <location>
        <begin position="377"/>
        <end position="501"/>
    </location>
</feature>
<sequence>MKFISSTLKMGLILKGKAQHLGNGDEAKPISSWRCGSTYRAWRLSDYIEALASVAHDRKFLVDLWAGSIAIEPPTLYKCETERQWTMPMSKNFIEQQQQQQGTRVALPSLAVPLPFSLNLVHLLSLSLLVVLAPCPCPGLQRWPSTRPGEDHWKNLSSPRNYTTLQLHSLQRVALTEEKGTHFSLDIVDIHRKGLTKPNPLQRSDTSRLTRNIRAARDFWSKGQNLNQKLSTFADSHILVLDTEQERYIYRQKSKSFFFTIKNPTQLEVVLTPCSSRISWSFTRVSDDDYLSKQRPLQDSLFSYSGEDRRCFSEQVTAGRYEIQVKSLNSKFDSRVFIFLGTESEYAASSALLYPPLPKDPVVRAKAKFSRNTGKAIVQWQPAAPSFHGLRLEYCVVINRMRNFHTHCAALAFVEGVRKPKKVSWGGSAAFNRKKQKGSAKPVKAQSQKNIMYKCVGNKTSFTYTEGAGALKLRPGKRYFIDVFVKDLDKATSSAYKGISTRIKKKYRHWMKIGESRSFKLRPRRRPKIMIVHNQTFHNLTLDITSCQGQIPVRIYRNNKKIKDEIISRFNHIVIPNKPPGRFAVTFPTKRPKTKRETLLSSTKKAQSSNKRQNKVKKSGTTFVTISLPSQSSPIEALPQDLSLSVLHYLSGCRNVTLEWRAAGQSYTYCVYYKRVGKNAQSIKELRDICRGANDQPRHTNLAGCISHHVSHPNKDTITYNVHDLDPGTCYRFDVLMTRKGMASIPYDGLRAKTPEYCEHTKAPTSKEFKCLRKRQKGDTRKYKQQNG</sequence>
<evidence type="ECO:0000313" key="10">
    <source>
        <dbReference type="EMBL" id="GFO47680.1"/>
    </source>
</evidence>
<reference evidence="10 11" key="1">
    <citation type="journal article" date="2021" name="Elife">
        <title>Chloroplast acquisition without the gene transfer in kleptoplastic sea slugs, Plakobranchus ocellatus.</title>
        <authorList>
            <person name="Maeda T."/>
            <person name="Takahashi S."/>
            <person name="Yoshida T."/>
            <person name="Shimamura S."/>
            <person name="Takaki Y."/>
            <person name="Nagai Y."/>
            <person name="Toyoda A."/>
            <person name="Suzuki Y."/>
            <person name="Arimoto A."/>
            <person name="Ishii H."/>
            <person name="Satoh N."/>
            <person name="Nishiyama T."/>
            <person name="Hasebe M."/>
            <person name="Maruyama T."/>
            <person name="Minagawa J."/>
            <person name="Obokata J."/>
            <person name="Shigenobu S."/>
        </authorList>
    </citation>
    <scope>NUCLEOTIDE SEQUENCE [LARGE SCALE GENOMIC DNA]</scope>
</reference>
<dbReference type="GO" id="GO:0005576">
    <property type="term" value="C:extracellular region"/>
    <property type="evidence" value="ECO:0007669"/>
    <property type="project" value="UniProtKB-SubCell"/>
</dbReference>
<dbReference type="Pfam" id="PF10179">
    <property type="entry name" value="NDNF"/>
    <property type="match status" value="1"/>
</dbReference>
<dbReference type="InterPro" id="IPR036116">
    <property type="entry name" value="FN3_sf"/>
</dbReference>
<keyword evidence="11" id="KW-1185">Reference proteome</keyword>
<dbReference type="Pfam" id="PF19433">
    <property type="entry name" value="NDNF_C"/>
    <property type="match status" value="1"/>
</dbReference>
<dbReference type="EMBL" id="BLXT01008342">
    <property type="protein sequence ID" value="GFO47680.1"/>
    <property type="molecule type" value="Genomic_DNA"/>
</dbReference>
<dbReference type="PANTHER" id="PTHR14619:SF3">
    <property type="entry name" value="PROTEIN NDNF"/>
    <property type="match status" value="1"/>
</dbReference>
<feature type="compositionally biased region" description="Basic and acidic residues" evidence="7">
    <location>
        <begin position="769"/>
        <end position="782"/>
    </location>
</feature>
<dbReference type="InterPro" id="IPR013783">
    <property type="entry name" value="Ig-like_fold"/>
</dbReference>
<keyword evidence="2" id="KW-0964">Secreted</keyword>
<evidence type="ECO:0000259" key="9">
    <source>
        <dbReference type="Pfam" id="PF19433"/>
    </source>
</evidence>
<dbReference type="Proteomes" id="UP000735302">
    <property type="component" value="Unassembled WGS sequence"/>
</dbReference>
<evidence type="ECO:0000259" key="8">
    <source>
        <dbReference type="Pfam" id="PF10179"/>
    </source>
</evidence>
<dbReference type="SUPFAM" id="SSF49265">
    <property type="entry name" value="Fibronectin type III"/>
    <property type="match status" value="1"/>
</dbReference>
<keyword evidence="5" id="KW-0325">Glycoprotein</keyword>
<feature type="region of interest" description="Disordered" evidence="7">
    <location>
        <begin position="769"/>
        <end position="788"/>
    </location>
</feature>
<dbReference type="PANTHER" id="PTHR14619">
    <property type="entry name" value="NEURON-DERIVED NEUROTROPHIC FACTOR"/>
    <property type="match status" value="1"/>
</dbReference>
<evidence type="ECO:0000256" key="7">
    <source>
        <dbReference type="SAM" id="MobiDB-lite"/>
    </source>
</evidence>
<proteinExistence type="predicted"/>
<evidence type="ECO:0000256" key="3">
    <source>
        <dbReference type="ARBA" id="ARBA00022729"/>
    </source>
</evidence>
<accession>A0AAV4DU56</accession>
<dbReference type="Gene3D" id="2.60.40.10">
    <property type="entry name" value="Immunoglobulins"/>
    <property type="match status" value="1"/>
</dbReference>
<gene>
    <name evidence="10" type="ORF">PoB_007418500</name>
</gene>
<comment type="subcellular location">
    <subcellularLocation>
        <location evidence="1">Secreted</location>
    </subcellularLocation>
</comment>